<name>A0A0E3NCG1_METTE</name>
<dbReference type="GeneID" id="41602227"/>
<accession>A0A0E3NCG1</accession>
<evidence type="ECO:0000256" key="1">
    <source>
        <dbReference type="SAM" id="Coils"/>
    </source>
</evidence>
<reference evidence="2 3" key="1">
    <citation type="submission" date="2014-07" db="EMBL/GenBank/DDBJ databases">
        <title>Methanogenic archaea and the global carbon cycle.</title>
        <authorList>
            <person name="Henriksen J.R."/>
            <person name="Luke J."/>
            <person name="Reinhart S."/>
            <person name="Benedict M.N."/>
            <person name="Youngblut N.D."/>
            <person name="Metcalf M.E."/>
            <person name="Whitaker R.J."/>
            <person name="Metcalf W.W."/>
        </authorList>
    </citation>
    <scope>NUCLEOTIDE SEQUENCE [LARGE SCALE GENOMIC DNA]</scope>
    <source>
        <strain evidence="2 3">CHTI-55</strain>
    </source>
</reference>
<dbReference type="Gene3D" id="1.20.5.170">
    <property type="match status" value="1"/>
</dbReference>
<feature type="coiled-coil region" evidence="1">
    <location>
        <begin position="122"/>
        <end position="156"/>
    </location>
</feature>
<dbReference type="EMBL" id="CP009502">
    <property type="protein sequence ID" value="AKB15238.1"/>
    <property type="molecule type" value="Genomic_DNA"/>
</dbReference>
<protein>
    <submittedName>
        <fullName evidence="2">Uncharacterized protein</fullName>
    </submittedName>
</protein>
<keyword evidence="1" id="KW-0175">Coiled coil</keyword>
<sequence length="180" mass="18706">MRGIADRGVGAAGFSLTWHGVYGESKSEIGGAGVWGEHKAKGAGTVGKSVEGVGVWGESETYEGIHAVTRSPTTAAIAAYNDNPSGTGAAIFAKKKGSVGHAGFFVGNVEVTGSLTVQGVSIQTLLQRISSLEQRNSSLEQKVNTLQNQLNTAISNLTGRMTAAEVEIRGLRQISHTHSI</sequence>
<gene>
    <name evidence="2" type="ORF">MSTHC_0920</name>
</gene>
<organism evidence="2 3">
    <name type="scientific">Methanosarcina thermophila CHTI-55</name>
    <dbReference type="NCBI Taxonomy" id="1434121"/>
    <lineage>
        <taxon>Archaea</taxon>
        <taxon>Methanobacteriati</taxon>
        <taxon>Methanobacteriota</taxon>
        <taxon>Stenosarchaea group</taxon>
        <taxon>Methanomicrobia</taxon>
        <taxon>Methanosarcinales</taxon>
        <taxon>Methanosarcinaceae</taxon>
        <taxon>Methanosarcina</taxon>
    </lineage>
</organism>
<dbReference type="PATRIC" id="fig|1434121.4.peg.1163"/>
<dbReference type="HOGENOM" id="CLU_1493006_0_0_2"/>
<dbReference type="AlphaFoldDB" id="A0A0E3NCG1"/>
<dbReference type="RefSeq" id="WP_148704390.1">
    <property type="nucleotide sequence ID" value="NZ_CP009502.1"/>
</dbReference>
<evidence type="ECO:0000313" key="2">
    <source>
        <dbReference type="EMBL" id="AKB15238.1"/>
    </source>
</evidence>
<evidence type="ECO:0000313" key="3">
    <source>
        <dbReference type="Proteomes" id="UP000056925"/>
    </source>
</evidence>
<proteinExistence type="predicted"/>
<dbReference type="Proteomes" id="UP000056925">
    <property type="component" value="Chromosome"/>
</dbReference>
<dbReference type="KEGG" id="mthe:MSTHC_0920"/>